<feature type="region of interest" description="Disordered" evidence="1">
    <location>
        <begin position="170"/>
        <end position="203"/>
    </location>
</feature>
<dbReference type="PANTHER" id="PTHR33018">
    <property type="entry name" value="OS10G0338966 PROTEIN-RELATED"/>
    <property type="match status" value="1"/>
</dbReference>
<dbReference type="EMBL" id="AC146522">
    <property type="protein sequence ID" value="AAX92778.1"/>
    <property type="molecule type" value="Genomic_DNA"/>
</dbReference>
<evidence type="ECO:0000256" key="1">
    <source>
        <dbReference type="SAM" id="MobiDB-lite"/>
    </source>
</evidence>
<name>Q2R566_ORYSJ</name>
<accession>Q2R566</accession>
<reference evidence="4" key="2">
    <citation type="journal article" date="2008" name="Nucleic Acids Res.">
        <title>The rice annotation project database (RAP-DB): 2008 update.</title>
        <authorList>
            <consortium name="The rice annotation project (RAP)"/>
        </authorList>
    </citation>
    <scope>GENOME REANNOTATION</scope>
    <source>
        <strain evidence="4">cv. Nipponbare</strain>
    </source>
</reference>
<dbReference type="InterPro" id="IPR058352">
    <property type="entry name" value="DUF8039"/>
</dbReference>
<dbReference type="Proteomes" id="UP000000763">
    <property type="component" value="Chromosome 11"/>
</dbReference>
<feature type="compositionally biased region" description="Basic and acidic residues" evidence="1">
    <location>
        <begin position="575"/>
        <end position="586"/>
    </location>
</feature>
<feature type="region of interest" description="Disordered" evidence="1">
    <location>
        <begin position="362"/>
        <end position="390"/>
    </location>
</feature>
<feature type="region of interest" description="Disordered" evidence="1">
    <location>
        <begin position="563"/>
        <end position="602"/>
    </location>
</feature>
<proteinExistence type="predicted"/>
<feature type="domain" description="DUF8039" evidence="2">
    <location>
        <begin position="498"/>
        <end position="569"/>
    </location>
</feature>
<evidence type="ECO:0000313" key="3">
    <source>
        <dbReference type="EMBL" id="AAX92778.1"/>
    </source>
</evidence>
<evidence type="ECO:0000259" key="2">
    <source>
        <dbReference type="Pfam" id="PF26133"/>
    </source>
</evidence>
<gene>
    <name evidence="3" type="ordered locus">LOC_Os11g26070</name>
</gene>
<dbReference type="AlphaFoldDB" id="Q2R566"/>
<protein>
    <submittedName>
        <fullName evidence="3">Transposon protein, putative, CACTA, En/Spm sub-class</fullName>
    </submittedName>
</protein>
<dbReference type="Pfam" id="PF26133">
    <property type="entry name" value="DUF8039"/>
    <property type="match status" value="1"/>
</dbReference>
<evidence type="ECO:0000313" key="4">
    <source>
        <dbReference type="Proteomes" id="UP000000763"/>
    </source>
</evidence>
<sequence length="602" mass="67376">MTTVDLNKVGYLDEPFVLANDVTQVFYVKDMPSKGKKGKLPDEPKRHVVFPGKRKIIGVEDKTDEDYDQFDEKPPFTVTIDPSILLSNEDTPYSRSDHKEGTIVRRKEDVVVVPQAEVVASHRRNSHRQMADRDEEQILYDTIAEGTSQYWNEEEGNDDPNQYLNEEGNVERDAEGNEEEEASGSHPSAGQKRACGQRGAAKKIEGRHIITEVDEDGRPSAPAEAAKNFSFKGDLYKKYILKRLTPNFDVFPKLRDHWDEFIAYKTGQQGQAMMARNKENAAKKKYHHHLGSGGYSVAMPKWEEMEAGLIERGIEPATAKWPDRSKFWYYAHSGTLNPVDGSLVFSDQIREAASRLTDAVEASSQGTCRPDREKDELSLALQTPEHPERTRGKCVIPWKIGFKEDIHTYRSRMRSKRDTEAKIADLEYRVSSYELSMQEEVARKVDERMAAHRSQDPQPYIPPAMVSPSGNCSSCASTGQVGSQSMDAIQTHDETTCPIDEITQRTPCELHIPFKNLSIKVASGMAIPTDPSGTYHCRPIPVGYSRVEVELVEAAYEDLELDYPGGDEEALSPHTETKAAAAEKGDPSGASAPLHRQNSTGV</sequence>
<reference evidence="4" key="1">
    <citation type="journal article" date="2005" name="Nature">
        <title>The map-based sequence of the rice genome.</title>
        <authorList>
            <consortium name="International rice genome sequencing project (IRGSP)"/>
            <person name="Matsumoto T."/>
            <person name="Wu J."/>
            <person name="Kanamori H."/>
            <person name="Katayose Y."/>
            <person name="Fujisawa M."/>
            <person name="Namiki N."/>
            <person name="Mizuno H."/>
            <person name="Yamamoto K."/>
            <person name="Antonio B.A."/>
            <person name="Baba T."/>
            <person name="Sakata K."/>
            <person name="Nagamura Y."/>
            <person name="Aoki H."/>
            <person name="Arikawa K."/>
            <person name="Arita K."/>
            <person name="Bito T."/>
            <person name="Chiden Y."/>
            <person name="Fujitsuka N."/>
            <person name="Fukunaka R."/>
            <person name="Hamada M."/>
            <person name="Harada C."/>
            <person name="Hayashi A."/>
            <person name="Hijishita S."/>
            <person name="Honda M."/>
            <person name="Hosokawa S."/>
            <person name="Ichikawa Y."/>
            <person name="Idonuma A."/>
            <person name="Iijima M."/>
            <person name="Ikeda M."/>
            <person name="Ikeno M."/>
            <person name="Ito K."/>
            <person name="Ito S."/>
            <person name="Ito T."/>
            <person name="Ito Y."/>
            <person name="Ito Y."/>
            <person name="Iwabuchi A."/>
            <person name="Kamiya K."/>
            <person name="Karasawa W."/>
            <person name="Kurita K."/>
            <person name="Katagiri S."/>
            <person name="Kikuta A."/>
            <person name="Kobayashi H."/>
            <person name="Kobayashi N."/>
            <person name="Machita K."/>
            <person name="Maehara T."/>
            <person name="Masukawa M."/>
            <person name="Mizubayashi T."/>
            <person name="Mukai Y."/>
            <person name="Nagasaki H."/>
            <person name="Nagata Y."/>
            <person name="Naito S."/>
            <person name="Nakashima M."/>
            <person name="Nakama Y."/>
            <person name="Nakamichi Y."/>
            <person name="Nakamura M."/>
            <person name="Meguro A."/>
            <person name="Negishi M."/>
            <person name="Ohta I."/>
            <person name="Ohta T."/>
            <person name="Okamoto M."/>
            <person name="Ono N."/>
            <person name="Saji S."/>
            <person name="Sakaguchi M."/>
            <person name="Sakai K."/>
            <person name="Shibata M."/>
            <person name="Shimokawa T."/>
            <person name="Song J."/>
            <person name="Takazaki Y."/>
            <person name="Terasawa K."/>
            <person name="Tsugane M."/>
            <person name="Tsuji K."/>
            <person name="Ueda S."/>
            <person name="Waki K."/>
            <person name="Yamagata H."/>
            <person name="Yamamoto M."/>
            <person name="Yamamoto S."/>
            <person name="Yamane H."/>
            <person name="Yoshiki S."/>
            <person name="Yoshihara R."/>
            <person name="Yukawa K."/>
            <person name="Zhong H."/>
            <person name="Yano M."/>
            <person name="Yuan Q."/>
            <person name="Ouyang S."/>
            <person name="Liu J."/>
            <person name="Jones K.M."/>
            <person name="Gansberger K."/>
            <person name="Moffat K."/>
            <person name="Hill J."/>
            <person name="Bera J."/>
            <person name="Fadrosh D."/>
            <person name="Jin S."/>
            <person name="Johri S."/>
            <person name="Kim M."/>
            <person name="Overton L."/>
            <person name="Reardon M."/>
            <person name="Tsitrin T."/>
            <person name="Vuong H."/>
            <person name="Weaver B."/>
            <person name="Ciecko A."/>
            <person name="Tallon L."/>
            <person name="Jackson J."/>
            <person name="Pai G."/>
            <person name="Aken S.V."/>
            <person name="Utterback T."/>
            <person name="Reidmuller S."/>
            <person name="Feldblyum T."/>
            <person name="Hsiao J."/>
            <person name="Zismann V."/>
            <person name="Iobst S."/>
            <person name="de Vazeille A.R."/>
            <person name="Buell C.R."/>
            <person name="Ying K."/>
            <person name="Li Y."/>
            <person name="Lu T."/>
            <person name="Huang Y."/>
            <person name="Zhao Q."/>
            <person name="Feng Q."/>
            <person name="Zhang L."/>
            <person name="Zhu J."/>
            <person name="Weng Q."/>
            <person name="Mu J."/>
            <person name="Lu Y."/>
            <person name="Fan D."/>
            <person name="Liu Y."/>
            <person name="Guan J."/>
            <person name="Zhang Y."/>
            <person name="Yu S."/>
            <person name="Liu X."/>
            <person name="Zhang Y."/>
            <person name="Hong G."/>
            <person name="Han B."/>
            <person name="Choisne N."/>
            <person name="Demange N."/>
            <person name="Orjeda G."/>
            <person name="Samain S."/>
            <person name="Cattolico L."/>
            <person name="Pelletier E."/>
            <person name="Couloux A."/>
            <person name="Segurens B."/>
            <person name="Wincker P."/>
            <person name="D'Hont A."/>
            <person name="Scarpelli C."/>
            <person name="Weissenbach J."/>
            <person name="Salanoubat M."/>
            <person name="Quetier F."/>
            <person name="Yu Y."/>
            <person name="Kim H.R."/>
            <person name="Rambo T."/>
            <person name="Currie J."/>
            <person name="Collura K."/>
            <person name="Luo M."/>
            <person name="Yang T."/>
            <person name="Ammiraju J.S.S."/>
            <person name="Engler F."/>
            <person name="Soderlund C."/>
            <person name="Wing R.A."/>
            <person name="Palmer L.E."/>
            <person name="de la Bastide M."/>
            <person name="Spiegel L."/>
            <person name="Nascimento L."/>
            <person name="Zutavern T."/>
            <person name="O'Shaughnessy A."/>
            <person name="Dike S."/>
            <person name="Dedhia N."/>
            <person name="Preston R."/>
            <person name="Balija V."/>
            <person name="McCombie W.R."/>
            <person name="Chow T."/>
            <person name="Chen H."/>
            <person name="Chung M."/>
            <person name="Chen C."/>
            <person name="Shaw J."/>
            <person name="Wu H."/>
            <person name="Hsiao K."/>
            <person name="Chao Y."/>
            <person name="Chu M."/>
            <person name="Cheng C."/>
            <person name="Hour A."/>
            <person name="Lee P."/>
            <person name="Lin S."/>
            <person name="Lin Y."/>
            <person name="Liou J."/>
            <person name="Liu S."/>
            <person name="Hsing Y."/>
            <person name="Raghuvanshi S."/>
            <person name="Mohanty A."/>
            <person name="Bharti A.K."/>
            <person name="Gaur A."/>
            <person name="Gupta V."/>
            <person name="Kumar D."/>
            <person name="Ravi V."/>
            <person name="Vij S."/>
            <person name="Kapur A."/>
            <person name="Khurana P."/>
            <person name="Khurana P."/>
            <person name="Khurana J.P."/>
            <person name="Tyagi A.K."/>
            <person name="Gaikwad K."/>
            <person name="Singh A."/>
            <person name="Dalal V."/>
            <person name="Srivastava S."/>
            <person name="Dixit A."/>
            <person name="Pal A.K."/>
            <person name="Ghazi I.A."/>
            <person name="Yadav M."/>
            <person name="Pandit A."/>
            <person name="Bhargava A."/>
            <person name="Sureshbabu K."/>
            <person name="Batra K."/>
            <person name="Sharma T.R."/>
            <person name="Mohapatra T."/>
            <person name="Singh N.K."/>
            <person name="Messing J."/>
            <person name="Nelson A.B."/>
            <person name="Fuks G."/>
            <person name="Kavchok S."/>
            <person name="Keizer G."/>
            <person name="Linton E."/>
            <person name="Llaca V."/>
            <person name="Song R."/>
            <person name="Tanyolac B."/>
            <person name="Young S."/>
            <person name="Ho-Il K."/>
            <person name="Hahn J.H."/>
            <person name="Sangsakoo G."/>
            <person name="Vanavichit A."/>
            <person name="de Mattos Luiz.A.T."/>
            <person name="Zimmer P.D."/>
            <person name="Malone G."/>
            <person name="Dellagostin O."/>
            <person name="de Oliveira A.C."/>
            <person name="Bevan M."/>
            <person name="Bancroft I."/>
            <person name="Minx P."/>
            <person name="Cordum H."/>
            <person name="Wilson R."/>
            <person name="Cheng Z."/>
            <person name="Jin W."/>
            <person name="Jiang J."/>
            <person name="Leong S.A."/>
            <person name="Iwama H."/>
            <person name="Gojobori T."/>
            <person name="Itoh T."/>
            <person name="Niimura Y."/>
            <person name="Fujii Y."/>
            <person name="Habara T."/>
            <person name="Sakai H."/>
            <person name="Sato Y."/>
            <person name="Wilson G."/>
            <person name="Kumar K."/>
            <person name="McCouch S."/>
            <person name="Juretic N."/>
            <person name="Hoen D."/>
            <person name="Wright S."/>
            <person name="Bruskiewich R."/>
            <person name="Bureau T."/>
            <person name="Miyao A."/>
            <person name="Hirochika H."/>
            <person name="Nishikawa T."/>
            <person name="Kadowaki K."/>
            <person name="Sugiura M."/>
            <person name="Burr B."/>
            <person name="Sasaki T."/>
        </authorList>
    </citation>
    <scope>NUCLEOTIDE SEQUENCE [LARGE SCALE GENOMIC DNA]</scope>
    <source>
        <strain evidence="4">cv. Nipponbare</strain>
    </source>
</reference>
<dbReference type="PANTHER" id="PTHR33018:SF34">
    <property type="entry name" value="OS02G0472350 PROTEIN"/>
    <property type="match status" value="1"/>
</dbReference>
<organism evidence="3 4">
    <name type="scientific">Oryza sativa subsp. japonica</name>
    <name type="common">Rice</name>
    <dbReference type="NCBI Taxonomy" id="39947"/>
    <lineage>
        <taxon>Eukaryota</taxon>
        <taxon>Viridiplantae</taxon>
        <taxon>Streptophyta</taxon>
        <taxon>Embryophyta</taxon>
        <taxon>Tracheophyta</taxon>
        <taxon>Spermatophyta</taxon>
        <taxon>Magnoliopsida</taxon>
        <taxon>Liliopsida</taxon>
        <taxon>Poales</taxon>
        <taxon>Poaceae</taxon>
        <taxon>BOP clade</taxon>
        <taxon>Oryzoideae</taxon>
        <taxon>Oryzeae</taxon>
        <taxon>Oryzinae</taxon>
        <taxon>Oryza</taxon>
        <taxon>Oryza sativa</taxon>
    </lineage>
</organism>